<dbReference type="HOGENOM" id="CLU_032487_0_0_10"/>
<proteinExistence type="inferred from homology"/>
<keyword evidence="5" id="KW-1185">Reference proteome</keyword>
<dbReference type="InterPro" id="IPR050960">
    <property type="entry name" value="AB_hydrolase_4_sf"/>
</dbReference>
<dbReference type="PANTHER" id="PTHR10794">
    <property type="entry name" value="ABHYDROLASE DOMAIN-CONTAINING PROTEIN"/>
    <property type="match status" value="1"/>
</dbReference>
<dbReference type="AlphaFoldDB" id="A4C1I3"/>
<dbReference type="SUPFAM" id="SSF53474">
    <property type="entry name" value="alpha/beta-Hydrolases"/>
    <property type="match status" value="1"/>
</dbReference>
<dbReference type="OrthoDB" id="332676at2"/>
<dbReference type="eggNOG" id="COG0429">
    <property type="taxonomic scope" value="Bacteria"/>
</dbReference>
<evidence type="ECO:0000313" key="4">
    <source>
        <dbReference type="EMBL" id="EAR11986.1"/>
    </source>
</evidence>
<dbReference type="STRING" id="313594.PI23P_11652"/>
<evidence type="ECO:0000256" key="2">
    <source>
        <dbReference type="PIRSR" id="PIRSR005211-1"/>
    </source>
</evidence>
<sequence length="324" mass="37404">MPLIDSDFTPTLPFKNTYFNTMYRPFFMKDECAYKRKRITTWDQDFIDLDFSIVGAKTLALLIHGLEGSAASKYMTATSNHLNQNGLDTVCLNLRSCSGEDNLQLSTYHSGKTEDVDFVIQHLLENYSYENIVIVGFSLGGNLTLKYLGEYREKLSPKIKGAVAVSVPIDITTAEKEMDKLKNKVYVEVFFKTLKNKILEKAFKFPEYRLDKEKLFRATKFKHLELLYTVPVFGFKSPEDYWKKASSKPYLSKIDRPTLLINAKDDTFLSPECYPIKEAMQSASFYLETPEYGGHVGFITSFKNHENSWLEKRITQFIKEHILI</sequence>
<gene>
    <name evidence="4" type="ORF">PI23P_11652</name>
</gene>
<feature type="active site" description="Charge relay system" evidence="2">
    <location>
        <position position="295"/>
    </location>
</feature>
<evidence type="ECO:0000313" key="5">
    <source>
        <dbReference type="Proteomes" id="UP000003053"/>
    </source>
</evidence>
<feature type="active site" description="Charge relay system" evidence="2">
    <location>
        <position position="266"/>
    </location>
</feature>
<dbReference type="GO" id="GO:0047372">
    <property type="term" value="F:monoacylglycerol lipase activity"/>
    <property type="evidence" value="ECO:0007669"/>
    <property type="project" value="TreeGrafter"/>
</dbReference>
<comment type="caution">
    <text evidence="4">The sequence shown here is derived from an EMBL/GenBank/DDBJ whole genome shotgun (WGS) entry which is preliminary data.</text>
</comment>
<name>A4C1I3_9FLAO</name>
<evidence type="ECO:0000256" key="1">
    <source>
        <dbReference type="ARBA" id="ARBA00010884"/>
    </source>
</evidence>
<dbReference type="InterPro" id="IPR000073">
    <property type="entry name" value="AB_hydrolase_1"/>
</dbReference>
<dbReference type="InterPro" id="IPR029058">
    <property type="entry name" value="AB_hydrolase_fold"/>
</dbReference>
<dbReference type="PANTHER" id="PTHR10794:SF94">
    <property type="entry name" value="ESTERASE YHET-RELATED"/>
    <property type="match status" value="1"/>
</dbReference>
<comment type="similarity">
    <text evidence="1">Belongs to the AB hydrolase superfamily. AB hydrolase 4 family.</text>
</comment>
<reference evidence="4 5" key="1">
    <citation type="submission" date="2006-02" db="EMBL/GenBank/DDBJ databases">
        <authorList>
            <person name="Murray A."/>
            <person name="Staley J."/>
            <person name="Ferriera S."/>
            <person name="Johnson J."/>
            <person name="Kravitz S."/>
            <person name="Halpern A."/>
            <person name="Remington K."/>
            <person name="Beeson K."/>
            <person name="Tran B."/>
            <person name="Rogers Y.-H."/>
            <person name="Friedman R."/>
            <person name="Venter J.C."/>
        </authorList>
    </citation>
    <scope>NUCLEOTIDE SEQUENCE [LARGE SCALE GENOMIC DNA]</scope>
    <source>
        <strain evidence="4 5">23-P</strain>
    </source>
</reference>
<dbReference type="InterPro" id="IPR012020">
    <property type="entry name" value="ABHD4"/>
</dbReference>
<dbReference type="Pfam" id="PF00561">
    <property type="entry name" value="Abhydrolase_1"/>
    <property type="match status" value="1"/>
</dbReference>
<dbReference type="PIRSF" id="PIRSF005211">
    <property type="entry name" value="Ab_hydro_YheT"/>
    <property type="match status" value="1"/>
</dbReference>
<dbReference type="EMBL" id="AAOG01000003">
    <property type="protein sequence ID" value="EAR11986.1"/>
    <property type="molecule type" value="Genomic_DNA"/>
</dbReference>
<accession>A4C1I3</accession>
<feature type="domain" description="AB hydrolase-1" evidence="3">
    <location>
        <begin position="61"/>
        <end position="272"/>
    </location>
</feature>
<dbReference type="ESTHER" id="9flao-a4c1i3">
    <property type="family name" value="abh_upf0017"/>
</dbReference>
<feature type="active site" description="Charge relay system" evidence="2">
    <location>
        <position position="138"/>
    </location>
</feature>
<organism evidence="4 5">
    <name type="scientific">Polaribacter irgensii 23-P</name>
    <dbReference type="NCBI Taxonomy" id="313594"/>
    <lineage>
        <taxon>Bacteria</taxon>
        <taxon>Pseudomonadati</taxon>
        <taxon>Bacteroidota</taxon>
        <taxon>Flavobacteriia</taxon>
        <taxon>Flavobacteriales</taxon>
        <taxon>Flavobacteriaceae</taxon>
    </lineage>
</organism>
<dbReference type="RefSeq" id="WP_004570946.1">
    <property type="nucleotide sequence ID" value="NZ_CH724148.1"/>
</dbReference>
<protein>
    <recommendedName>
        <fullName evidence="3">AB hydrolase-1 domain-containing protein</fullName>
    </recommendedName>
</protein>
<evidence type="ECO:0000259" key="3">
    <source>
        <dbReference type="Pfam" id="PF00561"/>
    </source>
</evidence>
<dbReference type="Gene3D" id="3.40.50.1820">
    <property type="entry name" value="alpha/beta hydrolase"/>
    <property type="match status" value="1"/>
</dbReference>
<dbReference type="Proteomes" id="UP000003053">
    <property type="component" value="Unassembled WGS sequence"/>
</dbReference>
<dbReference type="GO" id="GO:0034338">
    <property type="term" value="F:short-chain carboxylesterase activity"/>
    <property type="evidence" value="ECO:0007669"/>
    <property type="project" value="TreeGrafter"/>
</dbReference>